<gene>
    <name evidence="1" type="ORF">D1868_04905</name>
</gene>
<reference evidence="1 2" key="1">
    <citation type="submission" date="2019-10" db="EMBL/GenBank/DDBJ databases">
        <title>Genome Sequences from Six Type Strain Members of the Archaeal Family Sulfolobaceae: Acidianus ambivalens, Acidianus infernus, Metallosphaera prunae, Stygiolobus azoricus, Sulfolobus metallicus, and Sulfurisphaera ohwakuensis.</title>
        <authorList>
            <person name="Counts J.A."/>
            <person name="Kelly R.M."/>
        </authorList>
    </citation>
    <scope>NUCLEOTIDE SEQUENCE [LARGE SCALE GENOMIC DNA]</scope>
    <source>
        <strain evidence="1 2">FC6</strain>
    </source>
</reference>
<dbReference type="OrthoDB" id="34513at2157"/>
<proteinExistence type="predicted"/>
<accession>A0A650CNG5</accession>
<evidence type="ECO:0000313" key="1">
    <source>
        <dbReference type="EMBL" id="QGR19384.1"/>
    </source>
</evidence>
<dbReference type="SUPFAM" id="SSF53850">
    <property type="entry name" value="Periplasmic binding protein-like II"/>
    <property type="match status" value="1"/>
</dbReference>
<protein>
    <submittedName>
        <fullName evidence="1">Uncharacterized protein</fullName>
    </submittedName>
</protein>
<dbReference type="GeneID" id="42798386"/>
<dbReference type="KEGG" id="sazo:D1868_04905"/>
<organism evidence="1 2">
    <name type="scientific">Stygiolobus azoricus</name>
    <dbReference type="NCBI Taxonomy" id="41675"/>
    <lineage>
        <taxon>Archaea</taxon>
        <taxon>Thermoproteota</taxon>
        <taxon>Thermoprotei</taxon>
        <taxon>Sulfolobales</taxon>
        <taxon>Sulfolobaceae</taxon>
        <taxon>Stygiolobus</taxon>
    </lineage>
</organism>
<keyword evidence="2" id="KW-1185">Reference proteome</keyword>
<name>A0A650CNG5_9CREN</name>
<dbReference type="AlphaFoldDB" id="A0A650CNG5"/>
<dbReference type="EMBL" id="CP045483">
    <property type="protein sequence ID" value="QGR19384.1"/>
    <property type="molecule type" value="Genomic_DNA"/>
</dbReference>
<sequence>MIVKIAYVREAELKPLIPLLKNEIDTRGFTFELIKVDREDELKFYLDKVDLVYIPLPILNFVQNLSILSNGSYVSTGLRIQLLSSTAKRVLVPGSNSTEFYLVKMLYNSGITPVISGDYDAKVTYDAGDIDLLNLWNNVCQNSPLILKVLATKRLDEQIILQLKVLIRESASKMVEKNEVSIFSKELGLKGRSSIECFFKLCREKNLCSNVSYRLV</sequence>
<evidence type="ECO:0000313" key="2">
    <source>
        <dbReference type="Proteomes" id="UP000423396"/>
    </source>
</evidence>
<dbReference type="Proteomes" id="UP000423396">
    <property type="component" value="Chromosome"/>
</dbReference>
<dbReference type="RefSeq" id="WP_156006102.1">
    <property type="nucleotide sequence ID" value="NZ_CP045483.1"/>
</dbReference>